<dbReference type="AlphaFoldDB" id="A0A9W8CGS9"/>
<keyword evidence="8" id="KW-1185">Reference proteome</keyword>
<evidence type="ECO:0000313" key="7">
    <source>
        <dbReference type="EMBL" id="KAJ1257172.1"/>
    </source>
</evidence>
<evidence type="ECO:0000256" key="4">
    <source>
        <dbReference type="ARBA" id="ARBA00022741"/>
    </source>
</evidence>
<evidence type="ECO:0000256" key="3">
    <source>
        <dbReference type="ARBA" id="ARBA00022737"/>
    </source>
</evidence>
<dbReference type="PANTHER" id="PTHR19338:SF57">
    <property type="entry name" value="DISEASE RESISTANCE PROTEIN RPM1"/>
    <property type="match status" value="1"/>
</dbReference>
<dbReference type="CDD" id="cd14798">
    <property type="entry name" value="RX-CC_like"/>
    <property type="match status" value="1"/>
</dbReference>
<dbReference type="GO" id="GO:0000166">
    <property type="term" value="F:nucleotide binding"/>
    <property type="evidence" value="ECO:0007669"/>
    <property type="project" value="UniProtKB-KW"/>
</dbReference>
<dbReference type="OrthoDB" id="689154at2759"/>
<dbReference type="InterPro" id="IPR041118">
    <property type="entry name" value="Rx_N"/>
</dbReference>
<keyword evidence="4" id="KW-0547">Nucleotide-binding</keyword>
<keyword evidence="5" id="KW-0611">Plant defense</keyword>
<dbReference type="Proteomes" id="UP001164776">
    <property type="component" value="Unassembled WGS sequence"/>
</dbReference>
<dbReference type="Pfam" id="PF18052">
    <property type="entry name" value="Rx_N"/>
    <property type="match status" value="1"/>
</dbReference>
<sequence length="98" mass="10970">MELAVGASEATLKSLVSKLGSLLAEEYALVRGDIKDELASMQAFLSKSDEGHDDQTEDWMKQVRDVAYDVEDCIDDFAHVLRPDPRVTDWLTAVRKTL</sequence>
<dbReference type="InterPro" id="IPR038005">
    <property type="entry name" value="RX-like_CC"/>
</dbReference>
<evidence type="ECO:0000256" key="2">
    <source>
        <dbReference type="ARBA" id="ARBA00022614"/>
    </source>
</evidence>
<dbReference type="GO" id="GO:0006952">
    <property type="term" value="P:defense response"/>
    <property type="evidence" value="ECO:0007669"/>
    <property type="project" value="UniProtKB-KW"/>
</dbReference>
<gene>
    <name evidence="7" type="ORF">BS78_K196400</name>
</gene>
<keyword evidence="2" id="KW-0433">Leucine-rich repeat</keyword>
<evidence type="ECO:0000256" key="5">
    <source>
        <dbReference type="ARBA" id="ARBA00022821"/>
    </source>
</evidence>
<protein>
    <recommendedName>
        <fullName evidence="6">Disease resistance N-terminal domain-containing protein</fullName>
    </recommendedName>
</protein>
<dbReference type="EMBL" id="MU629440">
    <property type="protein sequence ID" value="KAJ1257172.1"/>
    <property type="molecule type" value="Genomic_DNA"/>
</dbReference>
<evidence type="ECO:0000259" key="6">
    <source>
        <dbReference type="Pfam" id="PF18052"/>
    </source>
</evidence>
<comment type="caution">
    <text evidence="7">The sequence shown here is derived from an EMBL/GenBank/DDBJ whole genome shotgun (WGS) entry which is preliminary data.</text>
</comment>
<feature type="domain" description="Disease resistance N-terminal" evidence="6">
    <location>
        <begin position="12"/>
        <end position="79"/>
    </location>
</feature>
<evidence type="ECO:0000256" key="1">
    <source>
        <dbReference type="ARBA" id="ARBA00008894"/>
    </source>
</evidence>
<evidence type="ECO:0000313" key="8">
    <source>
        <dbReference type="Proteomes" id="UP001164776"/>
    </source>
</evidence>
<dbReference type="PANTHER" id="PTHR19338">
    <property type="entry name" value="TRANSLOCASE OF INNER MITOCHONDRIAL MEMBRANE 13 HOMOLOG"/>
    <property type="match status" value="1"/>
</dbReference>
<organism evidence="7 8">
    <name type="scientific">Paspalum vaginatum</name>
    <name type="common">seashore paspalum</name>
    <dbReference type="NCBI Taxonomy" id="158149"/>
    <lineage>
        <taxon>Eukaryota</taxon>
        <taxon>Viridiplantae</taxon>
        <taxon>Streptophyta</taxon>
        <taxon>Embryophyta</taxon>
        <taxon>Tracheophyta</taxon>
        <taxon>Spermatophyta</taxon>
        <taxon>Magnoliopsida</taxon>
        <taxon>Liliopsida</taxon>
        <taxon>Poales</taxon>
        <taxon>Poaceae</taxon>
        <taxon>PACMAD clade</taxon>
        <taxon>Panicoideae</taxon>
        <taxon>Andropogonodae</taxon>
        <taxon>Paspaleae</taxon>
        <taxon>Paspalinae</taxon>
        <taxon>Paspalum</taxon>
    </lineage>
</organism>
<name>A0A9W8CGS9_9POAL</name>
<proteinExistence type="inferred from homology"/>
<dbReference type="Gene3D" id="1.20.5.4130">
    <property type="match status" value="1"/>
</dbReference>
<accession>A0A9W8CGS9</accession>
<comment type="similarity">
    <text evidence="1">Belongs to the disease resistance NB-LRR family.</text>
</comment>
<reference evidence="7 8" key="1">
    <citation type="submission" date="2022-10" db="EMBL/GenBank/DDBJ databases">
        <title>WGS assembly of Paspalum vaginatum 540-79.</title>
        <authorList>
            <person name="Sun G."/>
            <person name="Wase N."/>
            <person name="Shu S."/>
            <person name="Jenkins J."/>
            <person name="Zhou B."/>
            <person name="Torres-Rodriguez J."/>
            <person name="Chen C."/>
            <person name="Sandor L."/>
            <person name="Plott C."/>
            <person name="Yoshinga Y."/>
            <person name="Daum C."/>
            <person name="Qi P."/>
            <person name="Barry K."/>
            <person name="Lipzen A."/>
            <person name="Berry L."/>
            <person name="Pedersen C."/>
            <person name="Gottilla T."/>
            <person name="Foltz A."/>
            <person name="Yu H."/>
            <person name="O'Malley R."/>
            <person name="Zhang C."/>
            <person name="Devos K."/>
            <person name="Sigmon B."/>
            <person name="Yu B."/>
            <person name="Obata T."/>
            <person name="Schmutz J."/>
            <person name="Schnable J."/>
        </authorList>
    </citation>
    <scope>NUCLEOTIDE SEQUENCE [LARGE SCALE GENOMIC DNA]</scope>
    <source>
        <strain evidence="8">cv. 540-79</strain>
    </source>
</reference>
<keyword evidence="3" id="KW-0677">Repeat</keyword>